<dbReference type="Proteomes" id="UP000254040">
    <property type="component" value="Unassembled WGS sequence"/>
</dbReference>
<sequence length="419" mass="49256">MTARGSITVSWEDVKQDVARLNPSLHQIIENDINLVPSELTILSYNYGSQIGDESYFYFPDLKKSPTMPFCMVYENNFEMYMEFNERTSPWKIYKPGQIFPYTKFLKNNYLYEPSDILKMTAGIRNSFLLMNKFSDKKRHSWLQKKYNLTCSVPNNFDEQFFVLKQISDHINPSWKAKLLSFPKTWEEKAYKSPMFVDYLNSVANNDHIFKRNILLYDYLLNTINLDNKITNNGFIKEVIRYLFFVACGDQPAYLPTSNESNAPISLFREAYIDIFKSETIPIFMTPHKLSPFESNETVYYSLNKEDFLFKPNQISNLNKLSSEIKSAFENTCEKIYSSKVAVNTILHKCADNLNINLIHRWNINSSSENNQEELFFNKDNYLMDEISKYKNLEFPLNSLFLSGCFSISYKKNYKVLNK</sequence>
<dbReference type="Proteomes" id="UP000054985">
    <property type="component" value="Unassembled WGS sequence"/>
</dbReference>
<dbReference type="EMBL" id="LNYN01000001">
    <property type="protein sequence ID" value="KTD39637.1"/>
    <property type="molecule type" value="Genomic_DNA"/>
</dbReference>
<protein>
    <submittedName>
        <fullName evidence="2">Uncharacterized protein</fullName>
    </submittedName>
</protein>
<evidence type="ECO:0000313" key="2">
    <source>
        <dbReference type="EMBL" id="STY27542.1"/>
    </source>
</evidence>
<evidence type="ECO:0000313" key="3">
    <source>
        <dbReference type="Proteomes" id="UP000054985"/>
    </source>
</evidence>
<organism evidence="2 4">
    <name type="scientific">Legionella moravica</name>
    <dbReference type="NCBI Taxonomy" id="39962"/>
    <lineage>
        <taxon>Bacteria</taxon>
        <taxon>Pseudomonadati</taxon>
        <taxon>Pseudomonadota</taxon>
        <taxon>Gammaproteobacteria</taxon>
        <taxon>Legionellales</taxon>
        <taxon>Legionellaceae</taxon>
        <taxon>Legionella</taxon>
    </lineage>
</organism>
<evidence type="ECO:0000313" key="4">
    <source>
        <dbReference type="Proteomes" id="UP000254040"/>
    </source>
</evidence>
<reference evidence="2 4" key="2">
    <citation type="submission" date="2018-06" db="EMBL/GenBank/DDBJ databases">
        <authorList>
            <consortium name="Pathogen Informatics"/>
            <person name="Doyle S."/>
        </authorList>
    </citation>
    <scope>NUCLEOTIDE SEQUENCE [LARGE SCALE GENOMIC DNA]</scope>
    <source>
        <strain evidence="2 4">NCTC12239</strain>
    </source>
</reference>
<dbReference type="EMBL" id="UGOG01000002">
    <property type="protein sequence ID" value="STY27542.1"/>
    <property type="molecule type" value="Genomic_DNA"/>
</dbReference>
<name>A0A378LNX7_9GAMM</name>
<proteinExistence type="predicted"/>
<dbReference type="RefSeq" id="WP_028383835.1">
    <property type="nucleotide sequence ID" value="NZ_CAAAJG010000015.1"/>
</dbReference>
<accession>A0A378LNX7</accession>
<dbReference type="AlphaFoldDB" id="A0A378LNX7"/>
<dbReference type="OrthoDB" id="5631271at2"/>
<gene>
    <name evidence="1" type="ORF">Lmor_0003</name>
    <name evidence="2" type="ORF">NCTC12239_03220</name>
</gene>
<keyword evidence="3" id="KW-1185">Reference proteome</keyword>
<reference evidence="1 3" key="1">
    <citation type="submission" date="2015-11" db="EMBL/GenBank/DDBJ databases">
        <title>Genomic analysis of 38 Legionella species identifies large and diverse effector repertoires.</title>
        <authorList>
            <person name="Burstein D."/>
            <person name="Amaro F."/>
            <person name="Zusman T."/>
            <person name="Lifshitz Z."/>
            <person name="Cohen O."/>
            <person name="Gilbert J.A."/>
            <person name="Pupko T."/>
            <person name="Shuman H.A."/>
            <person name="Segal G."/>
        </authorList>
    </citation>
    <scope>NUCLEOTIDE SEQUENCE [LARGE SCALE GENOMIC DNA]</scope>
    <source>
        <strain evidence="1 3">ATCC 43877</strain>
    </source>
</reference>
<evidence type="ECO:0000313" key="1">
    <source>
        <dbReference type="EMBL" id="KTD39637.1"/>
    </source>
</evidence>